<dbReference type="RefSeq" id="WP_072659089.1">
    <property type="nucleotide sequence ID" value="NZ_BDFD01000004.1"/>
</dbReference>
<dbReference type="NCBIfam" id="TIGR00426">
    <property type="entry name" value="competence protein ComEA helix-hairpin-helix repeat region"/>
    <property type="match status" value="1"/>
</dbReference>
<dbReference type="PANTHER" id="PTHR21180">
    <property type="entry name" value="ENDONUCLEASE/EXONUCLEASE/PHOSPHATASE FAMILY DOMAIN-CONTAINING PROTEIN 1"/>
    <property type="match status" value="1"/>
</dbReference>
<dbReference type="AlphaFoldDB" id="A0A1L8CLG5"/>
<dbReference type="EMBL" id="BDFD01000004">
    <property type="protein sequence ID" value="GAV19758.1"/>
    <property type="molecule type" value="Genomic_DNA"/>
</dbReference>
<feature type="domain" description="Helix-hairpin-helix DNA-binding motif class 1" evidence="2">
    <location>
        <begin position="36"/>
        <end position="55"/>
    </location>
</feature>
<protein>
    <submittedName>
        <fullName evidence="3">Competence protein ComEA</fullName>
    </submittedName>
</protein>
<evidence type="ECO:0000256" key="1">
    <source>
        <dbReference type="SAM" id="SignalP"/>
    </source>
</evidence>
<evidence type="ECO:0000259" key="2">
    <source>
        <dbReference type="SMART" id="SM00278"/>
    </source>
</evidence>
<organism evidence="3 4">
    <name type="scientific">Mariprofundus micogutta</name>
    <dbReference type="NCBI Taxonomy" id="1921010"/>
    <lineage>
        <taxon>Bacteria</taxon>
        <taxon>Pseudomonadati</taxon>
        <taxon>Pseudomonadota</taxon>
        <taxon>Candidatius Mariprofundia</taxon>
        <taxon>Mariprofundales</taxon>
        <taxon>Mariprofundaceae</taxon>
        <taxon>Mariprofundus</taxon>
    </lineage>
</organism>
<comment type="caution">
    <text evidence="3">The sequence shown here is derived from an EMBL/GenBank/DDBJ whole genome shotgun (WGS) entry which is preliminary data.</text>
</comment>
<name>A0A1L8CLG5_9PROT</name>
<dbReference type="Pfam" id="PF12836">
    <property type="entry name" value="HHH_3"/>
    <property type="match status" value="1"/>
</dbReference>
<dbReference type="Proteomes" id="UP000231632">
    <property type="component" value="Unassembled WGS sequence"/>
</dbReference>
<proteinExistence type="predicted"/>
<sequence>MKFKQILASFFLAIMMISTPVFAGDHMVDINSATAEQLQEVKGIGDKTAMAIVAYRNKHGAYKKVGDLLHVKGIGEKKLAKIKDSLTIGNQDD</sequence>
<evidence type="ECO:0000313" key="3">
    <source>
        <dbReference type="EMBL" id="GAV19758.1"/>
    </source>
</evidence>
<dbReference type="SUPFAM" id="SSF47781">
    <property type="entry name" value="RuvA domain 2-like"/>
    <property type="match status" value="1"/>
</dbReference>
<feature type="chain" id="PRO_5012318255" evidence="1">
    <location>
        <begin position="24"/>
        <end position="93"/>
    </location>
</feature>
<feature type="signal peptide" evidence="1">
    <location>
        <begin position="1"/>
        <end position="23"/>
    </location>
</feature>
<dbReference type="STRING" id="1921010.MMIC_P0715"/>
<dbReference type="GO" id="GO:0003677">
    <property type="term" value="F:DNA binding"/>
    <property type="evidence" value="ECO:0007669"/>
    <property type="project" value="InterPro"/>
</dbReference>
<dbReference type="InterPro" id="IPR010994">
    <property type="entry name" value="RuvA_2-like"/>
</dbReference>
<dbReference type="Gene3D" id="1.10.150.280">
    <property type="entry name" value="AF1531-like domain"/>
    <property type="match status" value="1"/>
</dbReference>
<dbReference type="InterPro" id="IPR051675">
    <property type="entry name" value="Endo/Exo/Phosphatase_dom_1"/>
</dbReference>
<gene>
    <name evidence="3" type="ORF">MMIC_P0715</name>
</gene>
<dbReference type="InterPro" id="IPR004509">
    <property type="entry name" value="Competence_ComEA_HhH"/>
</dbReference>
<reference evidence="3 4" key="1">
    <citation type="journal article" date="2017" name="Arch. Microbiol.">
        <title>Mariprofundus micogutta sp. nov., a novel iron-oxidizing zetaproteobacterium isolated from a deep-sea hydrothermal field at the Bayonnaise knoll of the Izu-Ogasawara arc, and a description of Mariprofundales ord. nov. and Zetaproteobacteria classis nov.</title>
        <authorList>
            <person name="Makita H."/>
            <person name="Tanaka E."/>
            <person name="Mitsunobu S."/>
            <person name="Miyazaki M."/>
            <person name="Nunoura T."/>
            <person name="Uematsu K."/>
            <person name="Takaki Y."/>
            <person name="Nishi S."/>
            <person name="Shimamura S."/>
            <person name="Takai K."/>
        </authorList>
    </citation>
    <scope>NUCLEOTIDE SEQUENCE [LARGE SCALE GENOMIC DNA]</scope>
    <source>
        <strain evidence="3 4">ET2</strain>
    </source>
</reference>
<feature type="domain" description="Helix-hairpin-helix DNA-binding motif class 1" evidence="2">
    <location>
        <begin position="66"/>
        <end position="85"/>
    </location>
</feature>
<dbReference type="PANTHER" id="PTHR21180:SF32">
    <property type="entry name" value="ENDONUCLEASE_EXONUCLEASE_PHOSPHATASE FAMILY DOMAIN-CONTAINING PROTEIN 1"/>
    <property type="match status" value="1"/>
</dbReference>
<dbReference type="InterPro" id="IPR003583">
    <property type="entry name" value="Hlx-hairpin-Hlx_DNA-bd_motif"/>
</dbReference>
<dbReference type="OrthoDB" id="5296317at2"/>
<dbReference type="SMART" id="SM00278">
    <property type="entry name" value="HhH1"/>
    <property type="match status" value="2"/>
</dbReference>
<keyword evidence="1" id="KW-0732">Signal</keyword>
<accession>A0A1L8CLG5</accession>
<dbReference type="GO" id="GO:0006281">
    <property type="term" value="P:DNA repair"/>
    <property type="evidence" value="ECO:0007669"/>
    <property type="project" value="InterPro"/>
</dbReference>
<keyword evidence="4" id="KW-1185">Reference proteome</keyword>
<evidence type="ECO:0000313" key="4">
    <source>
        <dbReference type="Proteomes" id="UP000231632"/>
    </source>
</evidence>